<feature type="region of interest" description="Disordered" evidence="1">
    <location>
        <begin position="73"/>
        <end position="97"/>
    </location>
</feature>
<dbReference type="Proteomes" id="UP000025229">
    <property type="component" value="Chromosome"/>
</dbReference>
<feature type="compositionally biased region" description="Basic and acidic residues" evidence="1">
    <location>
        <begin position="78"/>
        <end position="97"/>
    </location>
</feature>
<evidence type="ECO:0000313" key="3">
    <source>
        <dbReference type="EMBL" id="MDX5893155.1"/>
    </source>
</evidence>
<keyword evidence="4" id="KW-1185">Reference proteome</keyword>
<proteinExistence type="predicted"/>
<dbReference type="STRING" id="42256.RradSPS_0456"/>
<gene>
    <name evidence="2" type="ORF">RradSPS_0456</name>
    <name evidence="3" type="ORF">SIL72_03825</name>
</gene>
<dbReference type="AlphaFoldDB" id="A0A023X0Z8"/>
<organism evidence="2 4">
    <name type="scientific">Rubrobacter radiotolerans</name>
    <name type="common">Arthrobacter radiotolerans</name>
    <dbReference type="NCBI Taxonomy" id="42256"/>
    <lineage>
        <taxon>Bacteria</taxon>
        <taxon>Bacillati</taxon>
        <taxon>Actinomycetota</taxon>
        <taxon>Rubrobacteria</taxon>
        <taxon>Rubrobacterales</taxon>
        <taxon>Rubrobacteraceae</taxon>
        <taxon>Rubrobacter</taxon>
    </lineage>
</organism>
<dbReference type="RefSeq" id="WP_038680415.1">
    <property type="nucleotide sequence ID" value="NZ_CP007514.1"/>
</dbReference>
<name>A0A023X0Z8_RUBRA</name>
<reference evidence="2 4" key="1">
    <citation type="submission" date="2014-03" db="EMBL/GenBank/DDBJ databases">
        <title>Complete genome sequence of the Radio-Resistant Rubrobacter radiotolerans RSPS-4.</title>
        <authorList>
            <person name="Egas C.C."/>
            <person name="Barroso C.C."/>
            <person name="Froufe H.J.C."/>
            <person name="Pacheco J.J."/>
            <person name="Albuquerque L.L."/>
            <person name="da Costa M.M.S."/>
        </authorList>
    </citation>
    <scope>NUCLEOTIDE SEQUENCE [LARGE SCALE GENOMIC DNA]</scope>
    <source>
        <strain evidence="2 4">RSPS-4</strain>
    </source>
</reference>
<protein>
    <submittedName>
        <fullName evidence="2">Uncharacterized protein</fullName>
    </submittedName>
</protein>
<evidence type="ECO:0000313" key="4">
    <source>
        <dbReference type="Proteomes" id="UP000025229"/>
    </source>
</evidence>
<dbReference type="Proteomes" id="UP001281130">
    <property type="component" value="Unassembled WGS sequence"/>
</dbReference>
<reference evidence="3" key="2">
    <citation type="submission" date="2023-11" db="EMBL/GenBank/DDBJ databases">
        <title>MicrobeMod: A computational toolkit for identifying prokaryotic methylation and restriction-modification with nanopore sequencing.</title>
        <authorList>
            <person name="Crits-Christoph A."/>
            <person name="Kang S.C."/>
            <person name="Lee H."/>
            <person name="Ostrov N."/>
        </authorList>
    </citation>
    <scope>NUCLEOTIDE SEQUENCE</scope>
    <source>
        <strain evidence="3">ATCC 51242</strain>
    </source>
</reference>
<dbReference type="EMBL" id="JAWXXX010000001">
    <property type="protein sequence ID" value="MDX5893155.1"/>
    <property type="molecule type" value="Genomic_DNA"/>
</dbReference>
<dbReference type="OrthoDB" id="5244554at2"/>
<evidence type="ECO:0000313" key="2">
    <source>
        <dbReference type="EMBL" id="AHY45739.1"/>
    </source>
</evidence>
<accession>A0A023X0Z8</accession>
<sequence length="97" mass="11699">MDLLMVQDRRTGRFVYTERLERRAGETPWEYVRRSVRREGQIRRYYTGDRLRFLVGWGVESVEDFLESYPEYRGPSEYARDEGRPSEVTRERMDPAG</sequence>
<dbReference type="KEGG" id="rrd:RradSPS_0456"/>
<dbReference type="HOGENOM" id="CLU_183067_0_0_11"/>
<dbReference type="EMBL" id="CP007514">
    <property type="protein sequence ID" value="AHY45739.1"/>
    <property type="molecule type" value="Genomic_DNA"/>
</dbReference>
<evidence type="ECO:0000256" key="1">
    <source>
        <dbReference type="SAM" id="MobiDB-lite"/>
    </source>
</evidence>